<evidence type="ECO:0000256" key="7">
    <source>
        <dbReference type="ARBA" id="ARBA00023146"/>
    </source>
</evidence>
<comment type="subunit">
    <text evidence="8">Monomer.</text>
</comment>
<evidence type="ECO:0000259" key="10">
    <source>
        <dbReference type="Pfam" id="PF19269"/>
    </source>
</evidence>
<dbReference type="PROSITE" id="PS00178">
    <property type="entry name" value="AA_TRNA_LIGASE_I"/>
    <property type="match status" value="1"/>
</dbReference>
<dbReference type="GO" id="GO:0005829">
    <property type="term" value="C:cytosol"/>
    <property type="evidence" value="ECO:0007669"/>
    <property type="project" value="TreeGrafter"/>
</dbReference>
<feature type="short sequence motif" description="'HIGH' region" evidence="8">
    <location>
        <begin position="8"/>
        <end position="18"/>
    </location>
</feature>
<dbReference type="Gene3D" id="1.10.1160.10">
    <property type="entry name" value="Glutamyl-trna Synthetase, Domain 2"/>
    <property type="match status" value="1"/>
</dbReference>
<dbReference type="InterPro" id="IPR020751">
    <property type="entry name" value="aa-tRNA-synth_I_codon-bd_sub2"/>
</dbReference>
<dbReference type="InterPro" id="IPR001412">
    <property type="entry name" value="aa-tRNA-synth_I_CS"/>
</dbReference>
<dbReference type="GO" id="GO:0008270">
    <property type="term" value="F:zinc ion binding"/>
    <property type="evidence" value="ECO:0007669"/>
    <property type="project" value="InterPro"/>
</dbReference>
<evidence type="ECO:0000259" key="9">
    <source>
        <dbReference type="Pfam" id="PF00749"/>
    </source>
</evidence>
<comment type="caution">
    <text evidence="8">Lacks conserved residue(s) required for the propagation of feature annotation.</text>
</comment>
<dbReference type="InterPro" id="IPR000924">
    <property type="entry name" value="Glu/Gln-tRNA-synth"/>
</dbReference>
<dbReference type="SUPFAM" id="SSF48163">
    <property type="entry name" value="An anticodon-binding domain of class I aminoacyl-tRNA synthetases"/>
    <property type="match status" value="1"/>
</dbReference>
<evidence type="ECO:0000256" key="6">
    <source>
        <dbReference type="ARBA" id="ARBA00022917"/>
    </source>
</evidence>
<feature type="binding site" evidence="8">
    <location>
        <position position="230"/>
    </location>
    <ligand>
        <name>ATP</name>
        <dbReference type="ChEBI" id="CHEBI:30616"/>
    </ligand>
</feature>
<keyword evidence="3 8" id="KW-0547">Nucleotide-binding</keyword>
<dbReference type="Gene3D" id="3.40.50.620">
    <property type="entry name" value="HUPs"/>
    <property type="match status" value="1"/>
</dbReference>
<organism evidence="11 12">
    <name type="scientific">Candidatus Berkelbacteria bacterium Licking1014_85</name>
    <dbReference type="NCBI Taxonomy" id="2017148"/>
    <lineage>
        <taxon>Bacteria</taxon>
        <taxon>Candidatus Berkelbacteria</taxon>
    </lineage>
</organism>
<dbReference type="EMBL" id="VMGI01000034">
    <property type="protein sequence ID" value="TSC93155.1"/>
    <property type="molecule type" value="Genomic_DNA"/>
</dbReference>
<dbReference type="PRINTS" id="PR00987">
    <property type="entry name" value="TRNASYNTHGLU"/>
</dbReference>
<dbReference type="InterPro" id="IPR020058">
    <property type="entry name" value="Glu/Gln-tRNA-synth_Ib_cat-dom"/>
</dbReference>
<evidence type="ECO:0000256" key="4">
    <source>
        <dbReference type="ARBA" id="ARBA00022833"/>
    </source>
</evidence>
<sequence>MIITRLAPSPTGKFHIGTARTALFAWLFARKNNGKFLLRVEDTDIERSKKEYVGDILEGMKWLGLNWDGEIIYQSKRLDIYRKYVDKLLSDGIAYKKDGAIFFKIRNPKSDLPANSVWQAGIRNNNQNTKYKIQNNIISFIDLVRGEIRFDLNDDKDFVIVKSDGTPLFMISNCIDDAESGVTHVVRGEDHISNTPRQILLYSALGLEDKIPQFAHIPLIFNADHTKISKRQDPVSITDDFRDQGFLPEAMINYLALLGWHPTGEKEIFSIQELVNEFDLSRVQKSPAIFDMEKLLSINHHYLTELPNEQISVQLDHICHSRVESASQRISTSGIQRKNDNSWIPCQARNDNIDIDRFVEIVKERAKTLNDIERFVGEIIEIPDYNSEMLVFKKSDKNATKKALKIALDQLDSLDQSSWTQEKIKSTLESIVVENNFSNGDVFWSMRVALSGAEKSPPPENIAWAIEKGECIRRISDAIDKL</sequence>
<dbReference type="InterPro" id="IPR049940">
    <property type="entry name" value="GluQ/Sye"/>
</dbReference>
<name>A0A554LJU7_9BACT</name>
<comment type="function">
    <text evidence="8">Catalyzes the attachment of glutamate to tRNA(Glu) in a two-step reaction: glutamate is first activated by ATP to form Glu-AMP and then transferred to the acceptor end of tRNA(Glu).</text>
</comment>
<keyword evidence="8" id="KW-0963">Cytoplasm</keyword>
<feature type="domain" description="Glutamyl/glutaminyl-tRNA synthetase class Ib catalytic" evidence="9">
    <location>
        <begin position="2"/>
        <end position="97"/>
    </location>
</feature>
<evidence type="ECO:0000256" key="8">
    <source>
        <dbReference type="HAMAP-Rule" id="MF_00022"/>
    </source>
</evidence>
<feature type="short sequence motif" description="'KMSKS' region" evidence="8">
    <location>
        <begin position="227"/>
        <end position="231"/>
    </location>
</feature>
<dbReference type="GO" id="GO:0006424">
    <property type="term" value="P:glutamyl-tRNA aminoacylation"/>
    <property type="evidence" value="ECO:0007669"/>
    <property type="project" value="UniProtKB-UniRule"/>
</dbReference>
<comment type="similarity">
    <text evidence="8">Belongs to the class-I aminoacyl-tRNA synthetase family. Glutamate--tRNA ligase type 1 subfamily.</text>
</comment>
<dbReference type="InterPro" id="IPR008925">
    <property type="entry name" value="aa_tRNA-synth_I_cd-bd_sf"/>
</dbReference>
<keyword evidence="5 8" id="KW-0067">ATP-binding</keyword>
<dbReference type="HAMAP" id="MF_00022">
    <property type="entry name" value="Glu_tRNA_synth_type1"/>
    <property type="match status" value="1"/>
</dbReference>
<dbReference type="SUPFAM" id="SSF52374">
    <property type="entry name" value="Nucleotidylyl transferase"/>
    <property type="match status" value="1"/>
</dbReference>
<dbReference type="Pfam" id="PF19269">
    <property type="entry name" value="Anticodon_2"/>
    <property type="match status" value="1"/>
</dbReference>
<evidence type="ECO:0000256" key="1">
    <source>
        <dbReference type="ARBA" id="ARBA00022598"/>
    </source>
</evidence>
<dbReference type="GO" id="GO:0000049">
    <property type="term" value="F:tRNA binding"/>
    <property type="evidence" value="ECO:0007669"/>
    <property type="project" value="InterPro"/>
</dbReference>
<keyword evidence="4" id="KW-0862">Zinc</keyword>
<dbReference type="InterPro" id="IPR020061">
    <property type="entry name" value="Glu_tRNA_lig_a-bdl"/>
</dbReference>
<dbReference type="InterPro" id="IPR033910">
    <property type="entry name" value="GluRS_core"/>
</dbReference>
<dbReference type="InterPro" id="IPR004527">
    <property type="entry name" value="Glu-tRNA-ligase_bac/mito"/>
</dbReference>
<keyword evidence="1 8" id="KW-0436">Ligase</keyword>
<protein>
    <recommendedName>
        <fullName evidence="8">Glutamate--tRNA ligase</fullName>
        <ecNumber evidence="8">6.1.1.17</ecNumber>
    </recommendedName>
    <alternativeName>
        <fullName evidence="8">Glutamyl-tRNA synthetase</fullName>
        <shortName evidence="8">GluRS</shortName>
    </alternativeName>
</protein>
<keyword evidence="7 8" id="KW-0030">Aminoacyl-tRNA synthetase</keyword>
<dbReference type="GO" id="GO:0004818">
    <property type="term" value="F:glutamate-tRNA ligase activity"/>
    <property type="evidence" value="ECO:0007669"/>
    <property type="project" value="UniProtKB-UniRule"/>
</dbReference>
<reference evidence="11 12" key="1">
    <citation type="submission" date="2017-07" db="EMBL/GenBank/DDBJ databases">
        <title>Mechanisms for carbon and nitrogen cycling indicate functional differentiation within the Candidate Phyla Radiation.</title>
        <authorList>
            <person name="Danczak R.E."/>
            <person name="Johnston M.D."/>
            <person name="Kenah C."/>
            <person name="Slattery M."/>
            <person name="Wrighton K.C."/>
            <person name="Wilkins M.J."/>
        </authorList>
    </citation>
    <scope>NUCLEOTIDE SEQUENCE [LARGE SCALE GENOMIC DNA]</scope>
    <source>
        <strain evidence="11">Licking1014_85</strain>
    </source>
</reference>
<keyword evidence="6 8" id="KW-0648">Protein biosynthesis</keyword>
<dbReference type="GO" id="GO:0005524">
    <property type="term" value="F:ATP binding"/>
    <property type="evidence" value="ECO:0007669"/>
    <property type="project" value="UniProtKB-UniRule"/>
</dbReference>
<dbReference type="InterPro" id="IPR014729">
    <property type="entry name" value="Rossmann-like_a/b/a_fold"/>
</dbReference>
<feature type="domain" description="Glutamyl/glutaminyl-tRNA synthetase class Ib catalytic" evidence="9">
    <location>
        <begin position="134"/>
        <end position="295"/>
    </location>
</feature>
<comment type="caution">
    <text evidence="11">The sequence shown here is derived from an EMBL/GenBank/DDBJ whole genome shotgun (WGS) entry which is preliminary data.</text>
</comment>
<dbReference type="CDD" id="cd00808">
    <property type="entry name" value="GluRS_core"/>
    <property type="match status" value="1"/>
</dbReference>
<evidence type="ECO:0000313" key="12">
    <source>
        <dbReference type="Proteomes" id="UP000315589"/>
    </source>
</evidence>
<proteinExistence type="inferred from homology"/>
<dbReference type="Pfam" id="PF00749">
    <property type="entry name" value="tRNA-synt_1c"/>
    <property type="match status" value="2"/>
</dbReference>
<dbReference type="InterPro" id="IPR045462">
    <property type="entry name" value="aa-tRNA-synth_I_cd-bd"/>
</dbReference>
<dbReference type="Gene3D" id="3.90.800.10">
    <property type="entry name" value="Glutamyl-tRNA Synthetase, Domain 3"/>
    <property type="match status" value="1"/>
</dbReference>
<evidence type="ECO:0000256" key="5">
    <source>
        <dbReference type="ARBA" id="ARBA00022840"/>
    </source>
</evidence>
<dbReference type="PANTHER" id="PTHR43311:SF1">
    <property type="entry name" value="GLUTAMYL-Q TRNA(ASP) SYNTHETASE"/>
    <property type="match status" value="1"/>
</dbReference>
<dbReference type="PANTHER" id="PTHR43311">
    <property type="entry name" value="GLUTAMATE--TRNA LIGASE"/>
    <property type="match status" value="1"/>
</dbReference>
<comment type="catalytic activity">
    <reaction evidence="8">
        <text>tRNA(Glu) + L-glutamate + ATP = L-glutamyl-tRNA(Glu) + AMP + diphosphate</text>
        <dbReference type="Rhea" id="RHEA:23540"/>
        <dbReference type="Rhea" id="RHEA-COMP:9663"/>
        <dbReference type="Rhea" id="RHEA-COMP:9680"/>
        <dbReference type="ChEBI" id="CHEBI:29985"/>
        <dbReference type="ChEBI" id="CHEBI:30616"/>
        <dbReference type="ChEBI" id="CHEBI:33019"/>
        <dbReference type="ChEBI" id="CHEBI:78442"/>
        <dbReference type="ChEBI" id="CHEBI:78520"/>
        <dbReference type="ChEBI" id="CHEBI:456215"/>
        <dbReference type="EC" id="6.1.1.17"/>
    </reaction>
</comment>
<dbReference type="Gene3D" id="1.10.10.350">
    <property type="match status" value="1"/>
</dbReference>
<keyword evidence="2" id="KW-0479">Metal-binding</keyword>
<dbReference type="AlphaFoldDB" id="A0A554LJU7"/>
<comment type="subcellular location">
    <subcellularLocation>
        <location evidence="8">Cytoplasm</location>
    </subcellularLocation>
</comment>
<evidence type="ECO:0000256" key="2">
    <source>
        <dbReference type="ARBA" id="ARBA00022723"/>
    </source>
</evidence>
<gene>
    <name evidence="8" type="primary">gltX</name>
    <name evidence="11" type="ORF">CEN91_291</name>
</gene>
<dbReference type="Proteomes" id="UP000315589">
    <property type="component" value="Unassembled WGS sequence"/>
</dbReference>
<dbReference type="EC" id="6.1.1.17" evidence="8"/>
<feature type="domain" description="Aminoacyl-tRNA synthetase class I anticodon-binding" evidence="10">
    <location>
        <begin position="350"/>
        <end position="479"/>
    </location>
</feature>
<evidence type="ECO:0000313" key="11">
    <source>
        <dbReference type="EMBL" id="TSC93155.1"/>
    </source>
</evidence>
<evidence type="ECO:0000256" key="3">
    <source>
        <dbReference type="ARBA" id="ARBA00022741"/>
    </source>
</evidence>
<accession>A0A554LJU7</accession>